<dbReference type="Proteomes" id="UP000177579">
    <property type="component" value="Unassembled WGS sequence"/>
</dbReference>
<dbReference type="InterPro" id="IPR017438">
    <property type="entry name" value="ATP-NAD_kinase_N"/>
</dbReference>
<reference evidence="1 2" key="1">
    <citation type="journal article" date="2016" name="Nat. Commun.">
        <title>Thousands of microbial genomes shed light on interconnected biogeochemical processes in an aquifer system.</title>
        <authorList>
            <person name="Anantharaman K."/>
            <person name="Brown C.T."/>
            <person name="Hug L.A."/>
            <person name="Sharon I."/>
            <person name="Castelle C.J."/>
            <person name="Probst A.J."/>
            <person name="Thomas B.C."/>
            <person name="Singh A."/>
            <person name="Wilkins M.J."/>
            <person name="Karaoz U."/>
            <person name="Brodie E.L."/>
            <person name="Williams K.H."/>
            <person name="Hubbard S.S."/>
            <person name="Banfield J.F."/>
        </authorList>
    </citation>
    <scope>NUCLEOTIDE SEQUENCE [LARGE SCALE GENOMIC DNA]</scope>
</reference>
<dbReference type="Gene3D" id="3.40.50.10330">
    <property type="entry name" value="Probable inorganic polyphosphate/atp-NAD kinase, domain 1"/>
    <property type="match status" value="1"/>
</dbReference>
<organism evidence="1 2">
    <name type="scientific">Candidatus Falkowbacteria bacterium RIFOXYD2_FULL_34_120</name>
    <dbReference type="NCBI Taxonomy" id="1798007"/>
    <lineage>
        <taxon>Bacteria</taxon>
        <taxon>Candidatus Falkowiibacteriota</taxon>
    </lineage>
</organism>
<dbReference type="SUPFAM" id="SSF111331">
    <property type="entry name" value="NAD kinase/diacylglycerol kinase-like"/>
    <property type="match status" value="1"/>
</dbReference>
<evidence type="ECO:0000313" key="2">
    <source>
        <dbReference type="Proteomes" id="UP000177579"/>
    </source>
</evidence>
<evidence type="ECO:0008006" key="3">
    <source>
        <dbReference type="Google" id="ProtNLM"/>
    </source>
</evidence>
<evidence type="ECO:0000313" key="1">
    <source>
        <dbReference type="EMBL" id="OGF41142.1"/>
    </source>
</evidence>
<sequence>MNIYIYDSYVGHKKYQSKIAKIETRITDLGLNGKIIRLGVMSSIYNSIEGEVQKGAKNIIIVGNNNLFAQAINSVAKLKSLHTTVGDIPLGLIPIGKKYNSIAEYLGIDYEENACDIIAARRIKELDLGMINKYYFLTQATIPTKETIIEIDKNYSINITEPGEIIIVNLPMGIELPNEIKANAQDGTLELFIKTKKLNKLLLNKNKENKSVFSFKELQITNPKYPVIIDNSLKINTPVIIKIAKEKINLIVGKGRNF</sequence>
<dbReference type="Gene3D" id="2.60.200.40">
    <property type="match status" value="1"/>
</dbReference>
<dbReference type="AlphaFoldDB" id="A0A1F5TQ98"/>
<proteinExistence type="predicted"/>
<comment type="caution">
    <text evidence="1">The sequence shown here is derived from an EMBL/GenBank/DDBJ whole genome shotgun (WGS) entry which is preliminary data.</text>
</comment>
<gene>
    <name evidence="1" type="ORF">A2531_01300</name>
</gene>
<dbReference type="InterPro" id="IPR016064">
    <property type="entry name" value="NAD/diacylglycerol_kinase_sf"/>
</dbReference>
<accession>A0A1F5TQ98</accession>
<protein>
    <recommendedName>
        <fullName evidence="3">DAGKc domain-containing protein</fullName>
    </recommendedName>
</protein>
<dbReference type="GO" id="GO:0016301">
    <property type="term" value="F:kinase activity"/>
    <property type="evidence" value="ECO:0007669"/>
    <property type="project" value="InterPro"/>
</dbReference>
<dbReference type="EMBL" id="MFGO01000013">
    <property type="protein sequence ID" value="OGF41142.1"/>
    <property type="molecule type" value="Genomic_DNA"/>
</dbReference>
<name>A0A1F5TQ98_9BACT</name>